<dbReference type="InterPro" id="IPR038770">
    <property type="entry name" value="Na+/solute_symporter_sf"/>
</dbReference>
<dbReference type="EMBL" id="JAGIYY010000004">
    <property type="protein sequence ID" value="MBP0439767.1"/>
    <property type="molecule type" value="Genomic_DNA"/>
</dbReference>
<evidence type="ECO:0000256" key="5">
    <source>
        <dbReference type="ARBA" id="ARBA00022538"/>
    </source>
</evidence>
<feature type="transmembrane region" description="Helical" evidence="11">
    <location>
        <begin position="37"/>
        <end position="55"/>
    </location>
</feature>
<dbReference type="NCBIfam" id="TIGR00932">
    <property type="entry name" value="2a37"/>
    <property type="match status" value="1"/>
</dbReference>
<keyword evidence="5" id="KW-0633">Potassium transport</keyword>
<evidence type="ECO:0000256" key="1">
    <source>
        <dbReference type="ARBA" id="ARBA00004127"/>
    </source>
</evidence>
<dbReference type="GO" id="GO:0005886">
    <property type="term" value="C:plasma membrane"/>
    <property type="evidence" value="ECO:0007669"/>
    <property type="project" value="TreeGrafter"/>
</dbReference>
<evidence type="ECO:0000256" key="11">
    <source>
        <dbReference type="SAM" id="Phobius"/>
    </source>
</evidence>
<evidence type="ECO:0000313" key="13">
    <source>
        <dbReference type="EMBL" id="MBP0439767.1"/>
    </source>
</evidence>
<dbReference type="GO" id="GO:0008324">
    <property type="term" value="F:monoatomic cation transmembrane transporter activity"/>
    <property type="evidence" value="ECO:0007669"/>
    <property type="project" value="InterPro"/>
</dbReference>
<gene>
    <name evidence="13" type="ORF">J5Y06_13990</name>
</gene>
<keyword evidence="6 11" id="KW-0812">Transmembrane</keyword>
<feature type="transmembrane region" description="Helical" evidence="11">
    <location>
        <begin position="278"/>
        <end position="299"/>
    </location>
</feature>
<feature type="domain" description="RCK N-terminal" evidence="12">
    <location>
        <begin position="407"/>
        <end position="531"/>
    </location>
</feature>
<evidence type="ECO:0000256" key="4">
    <source>
        <dbReference type="ARBA" id="ARBA00022449"/>
    </source>
</evidence>
<accession>A0A8J7R7V2</accession>
<dbReference type="GO" id="GO:0012505">
    <property type="term" value="C:endomembrane system"/>
    <property type="evidence" value="ECO:0007669"/>
    <property type="project" value="UniProtKB-SubCell"/>
</dbReference>
<feature type="transmembrane region" description="Helical" evidence="11">
    <location>
        <begin position="12"/>
        <end position="30"/>
    </location>
</feature>
<protein>
    <submittedName>
        <fullName evidence="13">Cation:proton antiporter</fullName>
    </submittedName>
</protein>
<dbReference type="InterPro" id="IPR004771">
    <property type="entry name" value="K/H_exchanger"/>
</dbReference>
<dbReference type="GO" id="GO:1902600">
    <property type="term" value="P:proton transmembrane transport"/>
    <property type="evidence" value="ECO:0007669"/>
    <property type="project" value="InterPro"/>
</dbReference>
<dbReference type="PROSITE" id="PS51201">
    <property type="entry name" value="RCK_N"/>
    <property type="match status" value="1"/>
</dbReference>
<feature type="transmembrane region" description="Helical" evidence="11">
    <location>
        <begin position="152"/>
        <end position="175"/>
    </location>
</feature>
<evidence type="ECO:0000256" key="3">
    <source>
        <dbReference type="ARBA" id="ARBA00022448"/>
    </source>
</evidence>
<dbReference type="FunFam" id="3.40.50.720:FF:000036">
    <property type="entry name" value="Glutathione-regulated potassium-efflux system protein KefB"/>
    <property type="match status" value="1"/>
</dbReference>
<keyword evidence="8 11" id="KW-1133">Transmembrane helix</keyword>
<dbReference type="InterPro" id="IPR036291">
    <property type="entry name" value="NAD(P)-bd_dom_sf"/>
</dbReference>
<dbReference type="PANTHER" id="PTHR46157:SF8">
    <property type="entry name" value="GLUTATHIONE-REGULATED POTASSIUM-EFFLUX SYSTEM PROTEIN"/>
    <property type="match status" value="1"/>
</dbReference>
<keyword evidence="4" id="KW-0050">Antiport</keyword>
<comment type="caution">
    <text evidence="13">The sequence shown here is derived from an EMBL/GenBank/DDBJ whole genome shotgun (WGS) entry which is preliminary data.</text>
</comment>
<dbReference type="GO" id="GO:0015297">
    <property type="term" value="F:antiporter activity"/>
    <property type="evidence" value="ECO:0007669"/>
    <property type="project" value="UniProtKB-KW"/>
</dbReference>
<evidence type="ECO:0000256" key="2">
    <source>
        <dbReference type="ARBA" id="ARBA00005551"/>
    </source>
</evidence>
<feature type="transmembrane region" description="Helical" evidence="11">
    <location>
        <begin position="119"/>
        <end position="140"/>
    </location>
</feature>
<feature type="transmembrane region" description="Helical" evidence="11">
    <location>
        <begin position="336"/>
        <end position="354"/>
    </location>
</feature>
<evidence type="ECO:0000256" key="6">
    <source>
        <dbReference type="ARBA" id="ARBA00022692"/>
    </source>
</evidence>
<dbReference type="Proteomes" id="UP000666240">
    <property type="component" value="Unassembled WGS sequence"/>
</dbReference>
<dbReference type="AlphaFoldDB" id="A0A8J7R7V2"/>
<keyword evidence="3" id="KW-0813">Transport</keyword>
<keyword evidence="9" id="KW-0406">Ion transport</keyword>
<keyword evidence="14" id="KW-1185">Reference proteome</keyword>
<dbReference type="Gene3D" id="3.40.50.720">
    <property type="entry name" value="NAD(P)-binding Rossmann-like Domain"/>
    <property type="match status" value="1"/>
</dbReference>
<dbReference type="InterPro" id="IPR003148">
    <property type="entry name" value="RCK_N"/>
</dbReference>
<organism evidence="13 14">
    <name type="scientific">Tianweitania sediminis</name>
    <dbReference type="NCBI Taxonomy" id="1502156"/>
    <lineage>
        <taxon>Bacteria</taxon>
        <taxon>Pseudomonadati</taxon>
        <taxon>Pseudomonadota</taxon>
        <taxon>Alphaproteobacteria</taxon>
        <taxon>Hyphomicrobiales</taxon>
        <taxon>Phyllobacteriaceae</taxon>
        <taxon>Tianweitania</taxon>
    </lineage>
</organism>
<dbReference type="Pfam" id="PF00999">
    <property type="entry name" value="Na_H_Exchanger"/>
    <property type="match status" value="1"/>
</dbReference>
<dbReference type="Pfam" id="PF02254">
    <property type="entry name" value="TrkA_N"/>
    <property type="match status" value="1"/>
</dbReference>
<dbReference type="RefSeq" id="WP_209335794.1">
    <property type="nucleotide sequence ID" value="NZ_JAGIYY010000004.1"/>
</dbReference>
<name>A0A8J7R7V2_9HYPH</name>
<keyword evidence="10 11" id="KW-0472">Membrane</keyword>
<dbReference type="GO" id="GO:0006813">
    <property type="term" value="P:potassium ion transport"/>
    <property type="evidence" value="ECO:0007669"/>
    <property type="project" value="UniProtKB-KW"/>
</dbReference>
<dbReference type="InterPro" id="IPR006153">
    <property type="entry name" value="Cation/H_exchanger_TM"/>
</dbReference>
<keyword evidence="7" id="KW-0630">Potassium</keyword>
<comment type="subcellular location">
    <subcellularLocation>
        <location evidence="1">Endomembrane system</location>
        <topology evidence="1">Multi-pass membrane protein</topology>
    </subcellularLocation>
</comment>
<dbReference type="PANTHER" id="PTHR46157">
    <property type="entry name" value="K(+) EFFLUX ANTIPORTER 3, CHLOROPLASTIC"/>
    <property type="match status" value="1"/>
</dbReference>
<evidence type="ECO:0000313" key="14">
    <source>
        <dbReference type="Proteomes" id="UP000666240"/>
    </source>
</evidence>
<evidence type="ECO:0000256" key="10">
    <source>
        <dbReference type="ARBA" id="ARBA00023136"/>
    </source>
</evidence>
<dbReference type="SUPFAM" id="SSF51735">
    <property type="entry name" value="NAD(P)-binding Rossmann-fold domains"/>
    <property type="match status" value="1"/>
</dbReference>
<proteinExistence type="inferred from homology"/>
<evidence type="ECO:0000256" key="9">
    <source>
        <dbReference type="ARBA" id="ARBA00023065"/>
    </source>
</evidence>
<sequence length="616" mass="65327">MEHEAAHHGVDLLPVVALLAAGVIAVPIFKRLGLGSILGYLAAGLLIGPFGLGLFYDPASILSVAELGVVMFLFIIGLEMRPSRLWGLRRQIFGLGVLQVGFCALLLTLVGYLTGFTLIQSFVAGAGFVLTSTAIVMQVLEDRGDMSSEAGQSVVSILLLEDLAIVPLLALVAFLGPVSGDHGEASILSQLLSIAIGMGSIVALIVAGRYLLNPLFRILADAHAREVMTAAALLVVLGSALALQLGGLSMAMGAFLAGVLLSESTFRHQLEADIEPFRGILLGLFFLAVGMSLDLAVVAATWDLIAFYTLAYMVVKGAGIYVVGRLRSSHRESLDRAVLMAQGGEFAFVLYSAAQTAGIIDGQANATLTAIVIMSMVVTPLALIVHRRFTPENQPSLADVDVADGLNGTVLIIGFGRFAQIVAQPLLLRGVDVTIIDNDVEMIQAASNFGFKVYYGDGARLDILHAAGAGRAKAVLICVDKGDVAVRIAEQMREEFPLIPVFARAFDRGVAMELLREGVEYQMRETFESALVFGKTALQHLGVDDEEAAETIAEVRRRDDARFEAQLAGGLQAGRGFMKGNMPVPAPLATPKRRGRAMNDGAADAIRMEEGDSAPV</sequence>
<feature type="transmembrane region" description="Helical" evidence="11">
    <location>
        <begin position="92"/>
        <end position="113"/>
    </location>
</feature>
<feature type="transmembrane region" description="Helical" evidence="11">
    <location>
        <begin position="187"/>
        <end position="212"/>
    </location>
</feature>
<feature type="transmembrane region" description="Helical" evidence="11">
    <location>
        <begin position="61"/>
        <end position="80"/>
    </location>
</feature>
<evidence type="ECO:0000256" key="7">
    <source>
        <dbReference type="ARBA" id="ARBA00022958"/>
    </source>
</evidence>
<dbReference type="Gene3D" id="1.20.1530.20">
    <property type="match status" value="1"/>
</dbReference>
<feature type="transmembrane region" description="Helical" evidence="11">
    <location>
        <begin position="305"/>
        <end position="324"/>
    </location>
</feature>
<feature type="transmembrane region" description="Helical" evidence="11">
    <location>
        <begin position="366"/>
        <end position="385"/>
    </location>
</feature>
<comment type="similarity">
    <text evidence="2">Belongs to the monovalent cation:proton antiporter 2 (CPA2) transporter (TC 2.A.37) family.</text>
</comment>
<evidence type="ECO:0000256" key="8">
    <source>
        <dbReference type="ARBA" id="ARBA00022989"/>
    </source>
</evidence>
<evidence type="ECO:0000259" key="12">
    <source>
        <dbReference type="PROSITE" id="PS51201"/>
    </source>
</evidence>
<reference evidence="13" key="1">
    <citation type="submission" date="2021-03" db="EMBL/GenBank/DDBJ databases">
        <title>Genome sequencing and assembly of Tianweitania sediminis.</title>
        <authorList>
            <person name="Chhetri G."/>
        </authorList>
    </citation>
    <scope>NUCLEOTIDE SEQUENCE</scope>
    <source>
        <strain evidence="13">Z8</strain>
    </source>
</reference>